<dbReference type="NCBIfam" id="NF006870">
    <property type="entry name" value="PRK09364.1"/>
    <property type="match status" value="1"/>
</dbReference>
<dbReference type="SUPFAM" id="SSF55040">
    <property type="entry name" value="Molybdenum cofactor biosynthesis protein C, MoaC"/>
    <property type="match status" value="1"/>
</dbReference>
<evidence type="ECO:0000256" key="3">
    <source>
        <dbReference type="ARBA" id="ARBA00012575"/>
    </source>
</evidence>
<dbReference type="AlphaFoldDB" id="A0A8H8Z2J3"/>
<gene>
    <name evidence="8" type="primary">moaC</name>
    <name evidence="8" type="ORF">NMYAN_280027</name>
</gene>
<evidence type="ECO:0000313" key="9">
    <source>
        <dbReference type="Proteomes" id="UP000601736"/>
    </source>
</evidence>
<comment type="pathway">
    <text evidence="2">Cofactor biosynthesis; molybdopterin biosynthesis.</text>
</comment>
<organism evidence="8 9">
    <name type="scientific">Nitrosomonas nitrosa</name>
    <dbReference type="NCBI Taxonomy" id="52442"/>
    <lineage>
        <taxon>Bacteria</taxon>
        <taxon>Pseudomonadati</taxon>
        <taxon>Pseudomonadota</taxon>
        <taxon>Betaproteobacteria</taxon>
        <taxon>Nitrosomonadales</taxon>
        <taxon>Nitrosomonadaceae</taxon>
        <taxon>Nitrosomonas</taxon>
    </lineage>
</organism>
<comment type="function">
    <text evidence="6">Catalyzes the conversion of (8S)-3',8-cyclo-7,8-dihydroguanosine 5'-triphosphate to cyclic pyranopterin monophosphate (cPMP).</text>
</comment>
<comment type="caution">
    <text evidence="8">The sequence shown here is derived from an EMBL/GenBank/DDBJ whole genome shotgun (WGS) entry which is preliminary data.</text>
</comment>
<proteinExistence type="predicted"/>
<dbReference type="EMBL" id="CAJNAP010000021">
    <property type="protein sequence ID" value="CAE6508110.1"/>
    <property type="molecule type" value="Genomic_DNA"/>
</dbReference>
<keyword evidence="4" id="KW-0501">Molybdenum cofactor biosynthesis</keyword>
<sequence length="162" mass="17647">MSNVLSHINAQNQPEMVDVSHKTSTLRTAEAEAVLRLPQVLLDTIKGDQMISPKGPVFHTAIIAGTQAVKRTHELIPFCHALPVEGISISIKPKKDGLMIRCRVKCVHKTGVEMEALTGASVAALTIYDMCKSVSHDIVIEQVRLLEKTGGKSDFYTGEENA</sequence>
<evidence type="ECO:0000256" key="4">
    <source>
        <dbReference type="ARBA" id="ARBA00023150"/>
    </source>
</evidence>
<dbReference type="InterPro" id="IPR036522">
    <property type="entry name" value="MoaC_sf"/>
</dbReference>
<dbReference type="CDD" id="cd01420">
    <property type="entry name" value="MoaC_PE"/>
    <property type="match status" value="1"/>
</dbReference>
<dbReference type="InterPro" id="IPR023045">
    <property type="entry name" value="MoaC"/>
</dbReference>
<dbReference type="Pfam" id="PF01967">
    <property type="entry name" value="MoaC"/>
    <property type="match status" value="1"/>
</dbReference>
<dbReference type="InterPro" id="IPR002820">
    <property type="entry name" value="Mopterin_CF_biosynth-C_dom"/>
</dbReference>
<keyword evidence="5" id="KW-0456">Lyase</keyword>
<accession>A0A8H8Z2J3</accession>
<protein>
    <recommendedName>
        <fullName evidence="3">cyclic pyranopterin monophosphate synthase</fullName>
        <ecNumber evidence="3">4.6.1.17</ecNumber>
    </recommendedName>
</protein>
<dbReference type="NCBIfam" id="TIGR00581">
    <property type="entry name" value="moaC"/>
    <property type="match status" value="1"/>
</dbReference>
<dbReference type="Gene3D" id="3.30.70.640">
    <property type="entry name" value="Molybdopterin cofactor biosynthesis C (MoaC) domain"/>
    <property type="match status" value="1"/>
</dbReference>
<dbReference type="UniPathway" id="UPA00344"/>
<reference evidence="8" key="1">
    <citation type="submission" date="2021-02" db="EMBL/GenBank/DDBJ databases">
        <authorList>
            <person name="Han P."/>
        </authorList>
    </citation>
    <scope>NUCLEOTIDE SEQUENCE</scope>
    <source>
        <strain evidence="8">Nitrosomonas nitrosa 18-3D</strain>
    </source>
</reference>
<evidence type="ECO:0000256" key="1">
    <source>
        <dbReference type="ARBA" id="ARBA00001637"/>
    </source>
</evidence>
<feature type="domain" description="Molybdopterin cofactor biosynthesis C (MoaC)" evidence="7">
    <location>
        <begin position="16"/>
        <end position="151"/>
    </location>
</feature>
<dbReference type="Proteomes" id="UP000601736">
    <property type="component" value="Unassembled WGS sequence"/>
</dbReference>
<dbReference type="EC" id="4.6.1.17" evidence="3"/>
<dbReference type="RefSeq" id="WP_204799976.1">
    <property type="nucleotide sequence ID" value="NZ_CAJNAP010000021.1"/>
</dbReference>
<dbReference type="GO" id="GO:0006777">
    <property type="term" value="P:Mo-molybdopterin cofactor biosynthetic process"/>
    <property type="evidence" value="ECO:0007669"/>
    <property type="project" value="UniProtKB-KW"/>
</dbReference>
<evidence type="ECO:0000256" key="6">
    <source>
        <dbReference type="ARBA" id="ARBA00055087"/>
    </source>
</evidence>
<evidence type="ECO:0000313" key="8">
    <source>
        <dbReference type="EMBL" id="CAE6508110.1"/>
    </source>
</evidence>
<evidence type="ECO:0000256" key="2">
    <source>
        <dbReference type="ARBA" id="ARBA00005046"/>
    </source>
</evidence>
<name>A0A8H8Z2J3_9PROT</name>
<dbReference type="InterPro" id="IPR047594">
    <property type="entry name" value="MoaC_bact/euk"/>
</dbReference>
<comment type="catalytic activity">
    <reaction evidence="1">
        <text>(8S)-3',8-cyclo-7,8-dihydroguanosine 5'-triphosphate = cyclic pyranopterin phosphate + diphosphate</text>
        <dbReference type="Rhea" id="RHEA:49580"/>
        <dbReference type="ChEBI" id="CHEBI:33019"/>
        <dbReference type="ChEBI" id="CHEBI:59648"/>
        <dbReference type="ChEBI" id="CHEBI:131766"/>
        <dbReference type="EC" id="4.6.1.17"/>
    </reaction>
</comment>
<evidence type="ECO:0000256" key="5">
    <source>
        <dbReference type="ARBA" id="ARBA00023239"/>
    </source>
</evidence>
<evidence type="ECO:0000259" key="7">
    <source>
        <dbReference type="Pfam" id="PF01967"/>
    </source>
</evidence>
<dbReference type="GO" id="GO:0061799">
    <property type="term" value="F:cyclic pyranopterin monophosphate synthase activity"/>
    <property type="evidence" value="ECO:0007669"/>
    <property type="project" value="UniProtKB-EC"/>
</dbReference>